<dbReference type="PANTHER" id="PTHR16216:SF2">
    <property type="entry name" value="DYNEIN AXONEMAL ASSEMBLY FACTOR 5"/>
    <property type="match status" value="1"/>
</dbReference>
<dbReference type="GO" id="GO:0003341">
    <property type="term" value="P:cilium movement"/>
    <property type="evidence" value="ECO:0007669"/>
    <property type="project" value="TreeGrafter"/>
</dbReference>
<dbReference type="GO" id="GO:0005737">
    <property type="term" value="C:cytoplasm"/>
    <property type="evidence" value="ECO:0007669"/>
    <property type="project" value="TreeGrafter"/>
</dbReference>
<dbReference type="InterPro" id="IPR056497">
    <property type="entry name" value="HEAT_DAAF5"/>
</dbReference>
<reference evidence="3" key="1">
    <citation type="submission" date="2018-11" db="EMBL/GenBank/DDBJ databases">
        <authorList>
            <person name="Alioto T."/>
            <person name="Alioto T."/>
        </authorList>
    </citation>
    <scope>NUCLEOTIDE SEQUENCE</scope>
</reference>
<evidence type="ECO:0000259" key="2">
    <source>
        <dbReference type="Pfam" id="PF25757"/>
    </source>
</evidence>
<evidence type="ECO:0000313" key="4">
    <source>
        <dbReference type="Proteomes" id="UP000596742"/>
    </source>
</evidence>
<dbReference type="GO" id="GO:0036159">
    <property type="term" value="P:inner dynein arm assembly"/>
    <property type="evidence" value="ECO:0007669"/>
    <property type="project" value="TreeGrafter"/>
</dbReference>
<dbReference type="InterPro" id="IPR057978">
    <property type="entry name" value="TPR_DAAF5"/>
</dbReference>
<proteinExistence type="predicted"/>
<dbReference type="EMBL" id="UYJE01000635">
    <property type="protein sequence ID" value="VDH94722.1"/>
    <property type="molecule type" value="Genomic_DNA"/>
</dbReference>
<name>A0A8B6BTM5_MYTGA</name>
<dbReference type="InterPro" id="IPR011989">
    <property type="entry name" value="ARM-like"/>
</dbReference>
<dbReference type="InterPro" id="IPR016024">
    <property type="entry name" value="ARM-type_fold"/>
</dbReference>
<dbReference type="FunFam" id="1.25.10.10:FF:000746">
    <property type="entry name" value="Dynein assembly factor 5, axonemal"/>
    <property type="match status" value="1"/>
</dbReference>
<dbReference type="InterPro" id="IPR052623">
    <property type="entry name" value="DAAF5"/>
</dbReference>
<comment type="caution">
    <text evidence="3">The sequence shown here is derived from an EMBL/GenBank/DDBJ whole genome shotgun (WGS) entry which is preliminary data.</text>
</comment>
<dbReference type="Proteomes" id="UP000596742">
    <property type="component" value="Unassembled WGS sequence"/>
</dbReference>
<dbReference type="Gene3D" id="1.25.10.10">
    <property type="entry name" value="Leucine-rich Repeat Variant"/>
    <property type="match status" value="2"/>
</dbReference>
<evidence type="ECO:0000259" key="1">
    <source>
        <dbReference type="Pfam" id="PF24573"/>
    </source>
</evidence>
<accession>A0A8B6BTM5</accession>
<dbReference type="Pfam" id="PF24573">
    <property type="entry name" value="HEAT_DAAF5"/>
    <property type="match status" value="1"/>
</dbReference>
<dbReference type="GO" id="GO:0036158">
    <property type="term" value="P:outer dynein arm assembly"/>
    <property type="evidence" value="ECO:0007669"/>
    <property type="project" value="TreeGrafter"/>
</dbReference>
<dbReference type="Pfam" id="PF25757">
    <property type="entry name" value="TPR_DNAAF5"/>
    <property type="match status" value="1"/>
</dbReference>
<evidence type="ECO:0000313" key="3">
    <source>
        <dbReference type="EMBL" id="VDH94722.1"/>
    </source>
</evidence>
<sequence length="829" mass="94252">MASFDQNSNATLQGIARHINCLTEDNRNTRKKALEGIRKDTLDRNPSLQVSELTHILSEIIKPLLKAFSDPVEKCRSLAISTVKDYCKVIEKPVRFLPYIMPVLVQRLGQQDITEPSEELRLLLVEFCSDIVEFSGKDIHIFLDDFIKILQRTLIDAYPEVKKESCRCSSAIAKSVPEYFHMQSETLIKPLLMSITHQHSKVRTLVIQTIGDVIQYGNGKAVDTIVSHFAQRLFDDSPAVRKAVVTVTGHWLLDLPDRYSFHHKLMPLLLTGISDTQPEIQEVADSLWYDVGLKFEKENEKDFKDKLDFEKEAPSHYPPNVERPNLGCRVLVNRNLSKIVNGLMRDIVDWVAPTRLKSASLLYVLLLNAEDYITQHMTPLISGMNKACADQEVQVVKDVQRSAELVGYFVEPEVWWKLVQGNIKSTQSYTSLMILANIMKGTERSKLKPYLSDICCTLANPDICLSITTPLQQQLLKCMGTMMEVGQTDVRDVGQIIFNVLITVIALKQTESTAEEAHTLLGKLSEVEGFSTKDELFRKHTKPLINSFEDSYIMWNTHTPERLVLDTLLIESGPIVGELLDEVMAILVPCLDPKKDAEMRVKFFSLLSQLLMNAKETLDSQGKFGDISVIVVRDIVIPNMVWQAGRIASAIRTSAVSCMWALLQSGVLDKEKMQPVVEDLITQLKTSMDSDNKNTRLVSCRVMTRLLELMNSSLDQDNLYNFYPELLKRLDDSSDEIRIVVSKTFLAYLECFEGKYKVDQYRLHLESIYKGLLVHLDDPDAKIQNSILEVLKEAGKFSPQMLITEIEGVKHKHRTNRYCEELIKTFKSS</sequence>
<dbReference type="OrthoDB" id="413572at2759"/>
<organism evidence="3 4">
    <name type="scientific">Mytilus galloprovincialis</name>
    <name type="common">Mediterranean mussel</name>
    <dbReference type="NCBI Taxonomy" id="29158"/>
    <lineage>
        <taxon>Eukaryota</taxon>
        <taxon>Metazoa</taxon>
        <taxon>Spiralia</taxon>
        <taxon>Lophotrochozoa</taxon>
        <taxon>Mollusca</taxon>
        <taxon>Bivalvia</taxon>
        <taxon>Autobranchia</taxon>
        <taxon>Pteriomorphia</taxon>
        <taxon>Mytilida</taxon>
        <taxon>Mytiloidea</taxon>
        <taxon>Mytilidae</taxon>
        <taxon>Mytilinae</taxon>
        <taxon>Mytilus</taxon>
    </lineage>
</organism>
<dbReference type="AlphaFoldDB" id="A0A8B6BTM5"/>
<dbReference type="SUPFAM" id="SSF48371">
    <property type="entry name" value="ARM repeat"/>
    <property type="match status" value="1"/>
</dbReference>
<dbReference type="GO" id="GO:0045505">
    <property type="term" value="F:dynein intermediate chain binding"/>
    <property type="evidence" value="ECO:0007669"/>
    <property type="project" value="TreeGrafter"/>
</dbReference>
<dbReference type="PANTHER" id="PTHR16216">
    <property type="entry name" value="DYNEIN ASSEMBLY FACTOR 5, AXONEMAL"/>
    <property type="match status" value="1"/>
</dbReference>
<protein>
    <submittedName>
        <fullName evidence="3">Dynein assembly factor 5, axonemal</fullName>
    </submittedName>
</protein>
<keyword evidence="4" id="KW-1185">Reference proteome</keyword>
<feature type="domain" description="Dynein axonemal assembly factor 5 HEAT-repeat" evidence="1">
    <location>
        <begin position="315"/>
        <end position="507"/>
    </location>
</feature>
<feature type="domain" description="Dynein axonemal assembly factor 5 TPR repeats" evidence="2">
    <location>
        <begin position="21"/>
        <end position="306"/>
    </location>
</feature>
<gene>
    <name evidence="3" type="ORF">MGAL_10B090769</name>
</gene>